<evidence type="ECO:0000256" key="1">
    <source>
        <dbReference type="ARBA" id="ARBA00004377"/>
    </source>
</evidence>
<dbReference type="PRINTS" id="PR01490">
    <property type="entry name" value="RTXTOXIND"/>
</dbReference>
<evidence type="ECO:0000313" key="14">
    <source>
        <dbReference type="Proteomes" id="UP000069015"/>
    </source>
</evidence>
<dbReference type="Pfam" id="PF26002">
    <property type="entry name" value="Beta-barrel_AprE"/>
    <property type="match status" value="1"/>
</dbReference>
<organism evidence="13 14">
    <name type="scientific">Pseudoalteromonas rubra</name>
    <dbReference type="NCBI Taxonomy" id="43658"/>
    <lineage>
        <taxon>Bacteria</taxon>
        <taxon>Pseudomonadati</taxon>
        <taxon>Pseudomonadota</taxon>
        <taxon>Gammaproteobacteria</taxon>
        <taxon>Alteromonadales</taxon>
        <taxon>Pseudoalteromonadaceae</taxon>
        <taxon>Pseudoalteromonas</taxon>
    </lineage>
</organism>
<evidence type="ECO:0000256" key="7">
    <source>
        <dbReference type="ARBA" id="ARBA00022989"/>
    </source>
</evidence>
<dbReference type="EMBL" id="CP013611">
    <property type="protein sequence ID" value="ALU45020.1"/>
    <property type="molecule type" value="Genomic_DNA"/>
</dbReference>
<evidence type="ECO:0000256" key="3">
    <source>
        <dbReference type="ARBA" id="ARBA00022448"/>
    </source>
</evidence>
<gene>
    <name evidence="13" type="ORF">AT705_07900</name>
</gene>
<dbReference type="GO" id="GO:0009306">
    <property type="term" value="P:protein secretion"/>
    <property type="evidence" value="ECO:0007669"/>
    <property type="project" value="InterPro"/>
</dbReference>
<name>A0A0U3INZ2_9GAMM</name>
<dbReference type="NCBIfam" id="TIGR01843">
    <property type="entry name" value="type_I_hlyD"/>
    <property type="match status" value="1"/>
</dbReference>
<accession>A0A0U3INZ2</accession>
<proteinExistence type="inferred from homology"/>
<dbReference type="InterPro" id="IPR010129">
    <property type="entry name" value="T1SS_HlyD"/>
</dbReference>
<feature type="coiled-coil region" evidence="10">
    <location>
        <begin position="166"/>
        <end position="215"/>
    </location>
</feature>
<evidence type="ECO:0000256" key="2">
    <source>
        <dbReference type="ARBA" id="ARBA00009477"/>
    </source>
</evidence>
<evidence type="ECO:0000259" key="12">
    <source>
        <dbReference type="Pfam" id="PF26002"/>
    </source>
</evidence>
<evidence type="ECO:0000259" key="11">
    <source>
        <dbReference type="Pfam" id="PF25988"/>
    </source>
</evidence>
<dbReference type="AlphaFoldDB" id="A0A0U3INZ2"/>
<keyword evidence="5 9" id="KW-0997">Cell inner membrane</keyword>
<comment type="similarity">
    <text evidence="2 9">Belongs to the membrane fusion protein (MFP) (TC 8.A.1) family.</text>
</comment>
<dbReference type="KEGG" id="prr:AT705_07900"/>
<evidence type="ECO:0000313" key="13">
    <source>
        <dbReference type="EMBL" id="ALU45020.1"/>
    </source>
</evidence>
<keyword evidence="7" id="KW-1133">Transmembrane helix</keyword>
<keyword evidence="8" id="KW-0472">Membrane</keyword>
<dbReference type="InterPro" id="IPR006144">
    <property type="entry name" value="Secretion_HlyD_CS"/>
</dbReference>
<sequence length="369" mass="41388">MIQSLETAVVRGIHVHEGQRVEQGQLLVSFDPAITESNFQRIRLSTQDFSQQIRRKQRLIARLNQVKPPSTGVLNPAQQALLEAELAEYHSERASLSSQLLRYEAELAGARAKLTQLDKVLPLVEERAQALERLQVNKLVSREEYLEIKQTAIHNREQRHIELATIETLQATIKATRQEQETLKATLIRIAQAELNQLQQELVNAQQELAKSQFLLNQNKLYAPVSGTVEALALSTLGEVVTPAQQLLTIVPAEDELIVEARLLNKDIGFTYQGQIVEVKIDSFPFTRYGIIEGEVLDVSTDAVEDEQLGLYFPVKVAINQQTILVDSRVVPLSAGMSVSAEVKTGQRRIIEFLLSPVVQHLDEGARER</sequence>
<keyword evidence="10" id="KW-0175">Coiled coil</keyword>
<keyword evidence="3 9" id="KW-0813">Transport</keyword>
<dbReference type="GO" id="GO:0005886">
    <property type="term" value="C:plasma membrane"/>
    <property type="evidence" value="ECO:0007669"/>
    <property type="project" value="UniProtKB-SubCell"/>
</dbReference>
<dbReference type="InterPro" id="IPR058982">
    <property type="entry name" value="Beta-barrel_AprE"/>
</dbReference>
<dbReference type="InterPro" id="IPR050739">
    <property type="entry name" value="MFP"/>
</dbReference>
<evidence type="ECO:0000256" key="6">
    <source>
        <dbReference type="ARBA" id="ARBA00022692"/>
    </source>
</evidence>
<evidence type="ECO:0000256" key="10">
    <source>
        <dbReference type="SAM" id="Coils"/>
    </source>
</evidence>
<keyword evidence="4 9" id="KW-1003">Cell membrane</keyword>
<keyword evidence="6" id="KW-0812">Transmembrane</keyword>
<feature type="coiled-coil region" evidence="10">
    <location>
        <begin position="86"/>
        <end position="120"/>
    </location>
</feature>
<dbReference type="PROSITE" id="PS00543">
    <property type="entry name" value="HLYD_FAMILY"/>
    <property type="match status" value="1"/>
</dbReference>
<dbReference type="PANTHER" id="PTHR30386:SF27">
    <property type="entry name" value="MEMBRANE FUSION PROTEIN (MFP) FAMILY PROTEIN"/>
    <property type="match status" value="1"/>
</dbReference>
<dbReference type="Pfam" id="PF25988">
    <property type="entry name" value="HH_CyaD"/>
    <property type="match status" value="1"/>
</dbReference>
<dbReference type="InterPro" id="IPR059040">
    <property type="entry name" value="HH_CyaD-like"/>
</dbReference>
<dbReference type="PANTHER" id="PTHR30386">
    <property type="entry name" value="MEMBRANE FUSION SUBUNIT OF EMRAB-TOLC MULTIDRUG EFFLUX PUMP"/>
    <property type="match status" value="1"/>
</dbReference>
<dbReference type="Proteomes" id="UP000069015">
    <property type="component" value="Chromosome 1"/>
</dbReference>
<evidence type="ECO:0000256" key="5">
    <source>
        <dbReference type="ARBA" id="ARBA00022519"/>
    </source>
</evidence>
<evidence type="ECO:0000256" key="9">
    <source>
        <dbReference type="RuleBase" id="RU365093"/>
    </source>
</evidence>
<evidence type="ECO:0000256" key="8">
    <source>
        <dbReference type="ARBA" id="ARBA00023136"/>
    </source>
</evidence>
<reference evidence="13 14" key="1">
    <citation type="submission" date="2015-12" db="EMBL/GenBank/DDBJ databases">
        <title>Complete genome sequence of Pseudoalteromonas rubra SCSIO 6842, harboring a conjugative plasmid.</title>
        <authorList>
            <person name="Li B."/>
            <person name="Wang X."/>
        </authorList>
    </citation>
    <scope>NUCLEOTIDE SEQUENCE [LARGE SCALE GENOMIC DNA]</scope>
    <source>
        <strain evidence="13 14">SCSIO 6842</strain>
    </source>
</reference>
<feature type="domain" description="AprE-like beta-barrel" evidence="12">
    <location>
        <begin position="257"/>
        <end position="346"/>
    </location>
</feature>
<dbReference type="Gene3D" id="2.40.30.170">
    <property type="match status" value="1"/>
</dbReference>
<evidence type="ECO:0000256" key="4">
    <source>
        <dbReference type="ARBA" id="ARBA00022475"/>
    </source>
</evidence>
<comment type="subcellular location">
    <subcellularLocation>
        <location evidence="1 9">Cell inner membrane</location>
        <topology evidence="1 9">Single-pass membrane protein</topology>
    </subcellularLocation>
</comment>
<protein>
    <recommendedName>
        <fullName evidence="9">Membrane fusion protein (MFP) family protein</fullName>
    </recommendedName>
</protein>
<feature type="domain" description="CyaD-like alpha-helical hairpin" evidence="11">
    <location>
        <begin position="31"/>
        <end position="213"/>
    </location>
</feature>